<evidence type="ECO:0000256" key="1">
    <source>
        <dbReference type="SAM" id="MobiDB-lite"/>
    </source>
</evidence>
<evidence type="ECO:0000313" key="3">
    <source>
        <dbReference type="Proteomes" id="UP000247790"/>
    </source>
</evidence>
<reference evidence="2 3" key="1">
    <citation type="submission" date="2018-06" db="EMBL/GenBank/DDBJ databases">
        <title>Genomic Encyclopedia of Type Strains, Phase III (KMG-III): the genomes of soil and plant-associated and newly described type strains.</title>
        <authorList>
            <person name="Whitman W."/>
        </authorList>
    </citation>
    <scope>NUCLEOTIDE SEQUENCE [LARGE SCALE GENOMIC DNA]</scope>
    <source>
        <strain evidence="2 3">CECT 7022</strain>
    </source>
</reference>
<dbReference type="AlphaFoldDB" id="A0A2V4URQ3"/>
<proteinExistence type="predicted"/>
<dbReference type="RefSeq" id="WP_244214008.1">
    <property type="nucleotide sequence ID" value="NZ_CP054614.1"/>
</dbReference>
<feature type="compositionally biased region" description="Basic and acidic residues" evidence="1">
    <location>
        <begin position="9"/>
        <end position="22"/>
    </location>
</feature>
<feature type="region of interest" description="Disordered" evidence="1">
    <location>
        <begin position="1"/>
        <end position="22"/>
    </location>
</feature>
<dbReference type="EMBL" id="QJSW01000033">
    <property type="protein sequence ID" value="PYE42763.1"/>
    <property type="molecule type" value="Genomic_DNA"/>
</dbReference>
<sequence>MLRWRKMQRLGDEGKKASRDLQAEHHQVYADVEKARQEWERAMKQFEYALGKDEIDYAIYVLEAAERKYQIHLKQAKRLSGVDEVVNERKLSM</sequence>
<dbReference type="Proteomes" id="UP000247790">
    <property type="component" value="Unassembled WGS sequence"/>
</dbReference>
<accession>A0A2V4URQ3</accession>
<evidence type="ECO:0000313" key="2">
    <source>
        <dbReference type="EMBL" id="PYE42763.1"/>
    </source>
</evidence>
<organism evidence="2 3">
    <name type="scientific">Paenibacillus barcinonensis</name>
    <dbReference type="NCBI Taxonomy" id="198119"/>
    <lineage>
        <taxon>Bacteria</taxon>
        <taxon>Bacillati</taxon>
        <taxon>Bacillota</taxon>
        <taxon>Bacilli</taxon>
        <taxon>Bacillales</taxon>
        <taxon>Paenibacillaceae</taxon>
        <taxon>Paenibacillus</taxon>
    </lineage>
</organism>
<gene>
    <name evidence="2" type="ORF">DFQ00_13349</name>
</gene>
<name>A0A2V4URQ3_PAEBA</name>
<protein>
    <submittedName>
        <fullName evidence="2">Uncharacterized protein DUF2508</fullName>
    </submittedName>
</protein>
<comment type="caution">
    <text evidence="2">The sequence shown here is derived from an EMBL/GenBank/DDBJ whole genome shotgun (WGS) entry which is preliminary data.</text>
</comment>